<name>A0A0R0CIK3_9GAMM</name>
<organism evidence="1 2">
    <name type="scientific">Pseudoxanthomonas dokdonensis</name>
    <dbReference type="NCBI Taxonomy" id="344882"/>
    <lineage>
        <taxon>Bacteria</taxon>
        <taxon>Pseudomonadati</taxon>
        <taxon>Pseudomonadota</taxon>
        <taxon>Gammaproteobacteria</taxon>
        <taxon>Lysobacterales</taxon>
        <taxon>Lysobacteraceae</taxon>
        <taxon>Pseudoxanthomonas</taxon>
    </lineage>
</organism>
<evidence type="ECO:0000313" key="1">
    <source>
        <dbReference type="EMBL" id="KRG69663.1"/>
    </source>
</evidence>
<dbReference type="EMBL" id="LDJL01000009">
    <property type="protein sequence ID" value="KRG69663.1"/>
    <property type="molecule type" value="Genomic_DNA"/>
</dbReference>
<evidence type="ECO:0000313" key="2">
    <source>
        <dbReference type="Proteomes" id="UP000052052"/>
    </source>
</evidence>
<proteinExistence type="predicted"/>
<protein>
    <submittedName>
        <fullName evidence="1">Uncharacterized protein</fullName>
    </submittedName>
</protein>
<dbReference type="AlphaFoldDB" id="A0A0R0CIK3"/>
<dbReference type="STRING" id="344882.ABB29_09355"/>
<accession>A0A0R0CIK3</accession>
<comment type="caution">
    <text evidence="1">The sequence shown here is derived from an EMBL/GenBank/DDBJ whole genome shotgun (WGS) entry which is preliminary data.</text>
</comment>
<dbReference type="Proteomes" id="UP000052052">
    <property type="component" value="Unassembled WGS sequence"/>
</dbReference>
<dbReference type="RefSeq" id="WP_057658396.1">
    <property type="nucleotide sequence ID" value="NZ_LDJL01000009.1"/>
</dbReference>
<reference evidence="1 2" key="1">
    <citation type="submission" date="2015-05" db="EMBL/GenBank/DDBJ databases">
        <title>Genome sequencing and analysis of members of genus Stenotrophomonas.</title>
        <authorList>
            <person name="Patil P.P."/>
            <person name="Midha S."/>
            <person name="Patil P.B."/>
        </authorList>
    </citation>
    <scope>NUCLEOTIDE SEQUENCE [LARGE SCALE GENOMIC DNA]</scope>
    <source>
        <strain evidence="1 2">DSM 21858</strain>
    </source>
</reference>
<sequence length="62" mass="6778">MIWGDFRFPVAALKPLLGNDLKEVLRKKLLKNLSGISVEEALKRPLTLVIPAQAGIQPLPGC</sequence>
<gene>
    <name evidence="1" type="ORF">ABB29_09355</name>
</gene>
<keyword evidence="2" id="KW-1185">Reference proteome</keyword>
<dbReference type="PATRIC" id="fig|344882.3.peg.3229"/>